<dbReference type="EMBL" id="JADGJH010002582">
    <property type="protein sequence ID" value="KAJ3096622.1"/>
    <property type="molecule type" value="Genomic_DNA"/>
</dbReference>
<keyword evidence="1" id="KW-0812">Transmembrane</keyword>
<keyword evidence="1" id="KW-1133">Transmembrane helix</keyword>
<evidence type="ECO:0000256" key="1">
    <source>
        <dbReference type="SAM" id="Phobius"/>
    </source>
</evidence>
<dbReference type="Proteomes" id="UP001211907">
    <property type="component" value="Unassembled WGS sequence"/>
</dbReference>
<sequence>MPSMKVPVEVYPIFFMIGCALTAGTYVAHKELTSDQDLRLGGGRGYDENHWKTRLENRTMPTQQPTKTRFQNVFYTDVID</sequence>
<dbReference type="AlphaFoldDB" id="A0AAD5XD75"/>
<keyword evidence="1" id="KW-0472">Membrane</keyword>
<comment type="caution">
    <text evidence="2">The sequence shown here is derived from an EMBL/GenBank/DDBJ whole genome shotgun (WGS) entry which is preliminary data.</text>
</comment>
<name>A0AAD5XD75_9FUNG</name>
<dbReference type="InterPro" id="IPR010530">
    <property type="entry name" value="B12D"/>
</dbReference>
<evidence type="ECO:0000313" key="3">
    <source>
        <dbReference type="Proteomes" id="UP001211907"/>
    </source>
</evidence>
<evidence type="ECO:0000313" key="2">
    <source>
        <dbReference type="EMBL" id="KAJ3096622.1"/>
    </source>
</evidence>
<protein>
    <submittedName>
        <fullName evidence="2">Uncharacterized protein</fullName>
    </submittedName>
</protein>
<proteinExistence type="predicted"/>
<accession>A0AAD5XD75</accession>
<feature type="transmembrane region" description="Helical" evidence="1">
    <location>
        <begin position="12"/>
        <end position="29"/>
    </location>
</feature>
<keyword evidence="3" id="KW-1185">Reference proteome</keyword>
<reference evidence="2" key="1">
    <citation type="submission" date="2020-05" db="EMBL/GenBank/DDBJ databases">
        <title>Phylogenomic resolution of chytrid fungi.</title>
        <authorList>
            <person name="Stajich J.E."/>
            <person name="Amses K."/>
            <person name="Simmons R."/>
            <person name="Seto K."/>
            <person name="Myers J."/>
            <person name="Bonds A."/>
            <person name="Quandt C.A."/>
            <person name="Barry K."/>
            <person name="Liu P."/>
            <person name="Grigoriev I."/>
            <person name="Longcore J.E."/>
            <person name="James T.Y."/>
        </authorList>
    </citation>
    <scope>NUCLEOTIDE SEQUENCE</scope>
    <source>
        <strain evidence="2">JEL0513</strain>
    </source>
</reference>
<dbReference type="Pfam" id="PF06522">
    <property type="entry name" value="B12D"/>
    <property type="match status" value="1"/>
</dbReference>
<gene>
    <name evidence="2" type="ORF">HK100_005527</name>
</gene>
<organism evidence="2 3">
    <name type="scientific">Physocladia obscura</name>
    <dbReference type="NCBI Taxonomy" id="109957"/>
    <lineage>
        <taxon>Eukaryota</taxon>
        <taxon>Fungi</taxon>
        <taxon>Fungi incertae sedis</taxon>
        <taxon>Chytridiomycota</taxon>
        <taxon>Chytridiomycota incertae sedis</taxon>
        <taxon>Chytridiomycetes</taxon>
        <taxon>Chytridiales</taxon>
        <taxon>Chytriomycetaceae</taxon>
        <taxon>Physocladia</taxon>
    </lineage>
</organism>